<evidence type="ECO:0000256" key="10">
    <source>
        <dbReference type="SAM" id="MobiDB-lite"/>
    </source>
</evidence>
<comment type="similarity">
    <text evidence="3">Belongs to the ATG2 family.</text>
</comment>
<keyword evidence="12" id="KW-1185">Reference proteome</keyword>
<evidence type="ECO:0000256" key="1">
    <source>
        <dbReference type="ARBA" id="ARBA00004406"/>
    </source>
</evidence>
<gene>
    <name evidence="11" type="ORF">RIMI_LOCUS4644041</name>
</gene>
<comment type="catalytic activity">
    <reaction evidence="8">
        <text>a 1,2-diacyl-sn-glycero-3-phospho-L-serine(in) = a 1,2-diacyl-sn-glycero-3-phospho-L-serine(out)</text>
        <dbReference type="Rhea" id="RHEA:38663"/>
        <dbReference type="ChEBI" id="CHEBI:57262"/>
    </reaction>
</comment>
<dbReference type="Proteomes" id="UP001176940">
    <property type="component" value="Unassembled WGS sequence"/>
</dbReference>
<evidence type="ECO:0000256" key="4">
    <source>
        <dbReference type="ARBA" id="ARBA00022448"/>
    </source>
</evidence>
<sequence>MSQRSEAFVFLDLLPHREGLLRLLDVDGRVDSFHVFLSPRQVHLLLDMLSSIAGPETSSRLGMSRKDRKSRPMQQEDEMRLQMELKRYLRKEDLSGGASADHSFYETDTAKTPSSHDEEVFFSMADMDMSHSLSSLPPLGDPPTAAWSDYQDHGRSEEPVVQGASFKPSVHQNSLRRTSLPNRSVSVDDSRPELVFRLALGSLSFSVLHIDPLPPTASTSSPNPLTPLSLSFFTRIETLDPQTFAQNDFSLFRSVFAEACRHDHLRFIGTQIKISHEQRQRSGSRCYSTDVRIGQTELLECLFPSDSQSAPPQYTEVKTPYSSAILHLCSILAYGEEYYSYYASMVI</sequence>
<dbReference type="InterPro" id="IPR026849">
    <property type="entry name" value="ATG2"/>
</dbReference>
<keyword evidence="4" id="KW-0813">Transport</keyword>
<evidence type="ECO:0000313" key="11">
    <source>
        <dbReference type="EMBL" id="CAJ0931240.1"/>
    </source>
</evidence>
<organism evidence="11 12">
    <name type="scientific">Ranitomeya imitator</name>
    <name type="common">mimic poison frog</name>
    <dbReference type="NCBI Taxonomy" id="111125"/>
    <lineage>
        <taxon>Eukaryota</taxon>
        <taxon>Metazoa</taxon>
        <taxon>Chordata</taxon>
        <taxon>Craniata</taxon>
        <taxon>Vertebrata</taxon>
        <taxon>Euteleostomi</taxon>
        <taxon>Amphibia</taxon>
        <taxon>Batrachia</taxon>
        <taxon>Anura</taxon>
        <taxon>Neobatrachia</taxon>
        <taxon>Hyloidea</taxon>
        <taxon>Dendrobatidae</taxon>
        <taxon>Dendrobatinae</taxon>
        <taxon>Ranitomeya</taxon>
    </lineage>
</organism>
<dbReference type="PANTHER" id="PTHR13190:SF20">
    <property type="entry name" value="AUTOPHAGY-RELATED PROTEIN 2 HOMOLOG B"/>
    <property type="match status" value="1"/>
</dbReference>
<evidence type="ECO:0000256" key="8">
    <source>
        <dbReference type="ARBA" id="ARBA00024479"/>
    </source>
</evidence>
<keyword evidence="7" id="KW-0472">Membrane</keyword>
<keyword evidence="6" id="KW-0445">Lipid transport</keyword>
<protein>
    <submittedName>
        <fullName evidence="11">Uncharacterized protein</fullName>
    </submittedName>
</protein>
<keyword evidence="5" id="KW-0256">Endoplasmic reticulum</keyword>
<evidence type="ECO:0000313" key="12">
    <source>
        <dbReference type="Proteomes" id="UP001176940"/>
    </source>
</evidence>
<reference evidence="11" key="1">
    <citation type="submission" date="2023-07" db="EMBL/GenBank/DDBJ databases">
        <authorList>
            <person name="Stuckert A."/>
        </authorList>
    </citation>
    <scope>NUCLEOTIDE SEQUENCE</scope>
</reference>
<accession>A0ABN9L741</accession>
<dbReference type="EMBL" id="CAUEEQ010007571">
    <property type="protein sequence ID" value="CAJ0931240.1"/>
    <property type="molecule type" value="Genomic_DNA"/>
</dbReference>
<evidence type="ECO:0000256" key="3">
    <source>
        <dbReference type="ARBA" id="ARBA00009714"/>
    </source>
</evidence>
<evidence type="ECO:0000256" key="5">
    <source>
        <dbReference type="ARBA" id="ARBA00022824"/>
    </source>
</evidence>
<name>A0ABN9L741_9NEOB</name>
<evidence type="ECO:0000256" key="7">
    <source>
        <dbReference type="ARBA" id="ARBA00023136"/>
    </source>
</evidence>
<evidence type="ECO:0000256" key="9">
    <source>
        <dbReference type="ARBA" id="ARBA00024615"/>
    </source>
</evidence>
<comment type="catalytic activity">
    <reaction evidence="9">
        <text>a 1,2-diacyl-sn-glycero-3-phosphoethanolamine(in) = a 1,2-diacyl-sn-glycero-3-phosphoethanolamine(out)</text>
        <dbReference type="Rhea" id="RHEA:38895"/>
        <dbReference type="ChEBI" id="CHEBI:64612"/>
    </reaction>
</comment>
<evidence type="ECO:0000256" key="6">
    <source>
        <dbReference type="ARBA" id="ARBA00023055"/>
    </source>
</evidence>
<evidence type="ECO:0000256" key="2">
    <source>
        <dbReference type="ARBA" id="ARBA00004623"/>
    </source>
</evidence>
<dbReference type="PANTHER" id="PTHR13190">
    <property type="entry name" value="AUTOPHAGY-RELATED 2, ISOFORM A"/>
    <property type="match status" value="1"/>
</dbReference>
<comment type="subcellular location">
    <subcellularLocation>
        <location evidence="1">Endoplasmic reticulum membrane</location>
        <topology evidence="1">Peripheral membrane protein</topology>
    </subcellularLocation>
    <subcellularLocation>
        <location evidence="2">Preautophagosomal structure membrane</location>
        <topology evidence="2">Peripheral membrane protein</topology>
    </subcellularLocation>
</comment>
<comment type="caution">
    <text evidence="11">The sequence shown here is derived from an EMBL/GenBank/DDBJ whole genome shotgun (WGS) entry which is preliminary data.</text>
</comment>
<feature type="region of interest" description="Disordered" evidence="10">
    <location>
        <begin position="56"/>
        <end position="77"/>
    </location>
</feature>
<proteinExistence type="inferred from homology"/>